<evidence type="ECO:0000259" key="12">
    <source>
        <dbReference type="PROSITE" id="PS50893"/>
    </source>
</evidence>
<dbReference type="FunFam" id="3.40.50.300:FF:000221">
    <property type="entry name" value="Multidrug ABC transporter ATP-binding protein"/>
    <property type="match status" value="1"/>
</dbReference>
<feature type="transmembrane region" description="Helical" evidence="11">
    <location>
        <begin position="227"/>
        <end position="251"/>
    </location>
</feature>
<evidence type="ECO:0000256" key="2">
    <source>
        <dbReference type="ARBA" id="ARBA00022448"/>
    </source>
</evidence>
<organism evidence="14 15">
    <name type="scientific">Rugamonas aquatica</name>
    <dbReference type="NCBI Taxonomy" id="2743357"/>
    <lineage>
        <taxon>Bacteria</taxon>
        <taxon>Pseudomonadati</taxon>
        <taxon>Pseudomonadota</taxon>
        <taxon>Betaproteobacteria</taxon>
        <taxon>Burkholderiales</taxon>
        <taxon>Oxalobacteraceae</taxon>
        <taxon>Telluria group</taxon>
        <taxon>Rugamonas</taxon>
    </lineage>
</organism>
<dbReference type="Pfam" id="PF00005">
    <property type="entry name" value="ABC_tran"/>
    <property type="match status" value="1"/>
</dbReference>
<keyword evidence="15" id="KW-1185">Reference proteome</keyword>
<dbReference type="GO" id="GO:0034040">
    <property type="term" value="F:ATPase-coupled lipid transmembrane transporter activity"/>
    <property type="evidence" value="ECO:0007669"/>
    <property type="project" value="TreeGrafter"/>
</dbReference>
<dbReference type="PROSITE" id="PS50893">
    <property type="entry name" value="ABC_TRANSPORTER_2"/>
    <property type="match status" value="1"/>
</dbReference>
<accession>A0A6A7MWH3</accession>
<evidence type="ECO:0000256" key="9">
    <source>
        <dbReference type="ARBA" id="ARBA00023055"/>
    </source>
</evidence>
<sequence length="577" mass="62364">MNLPLWRLAQRFLAAILACIGSNLLVTASYVAQALCLAMAVRALYQRDPDWLVWLAAYAALAVVRTLLMWISERAAQRAAATVKFRLRAELLEPALRAPAGVNEAELQNTLINGVQALETYYSRYIPALFGALLGCGAIIAYLAWLDPASALVLAVCALALPVSDRLWLRWRRPQATGLFGSMGRFAAYLQDSLQGVETLKACGASAARRRVLAGHAHALRQQAMSVLYLVLMRNGLTGLFGLGAVALVLGMNVVRSANGSLALDSLLIILFLARESFRPLDSLDKGFHTAWGAASAIKPVTALLEAHTQTPPQWQPPAQPSTASTSYALRFEGVHFSWPANAESAVSDLNFTIGEREFVAVVGASGAGKSTLAALALGFAAPQQGEISLGGRSMRRYSQEQWRAYFSAVLQDSTLFSGTITSNLLLADPHASIEAMYEATRLAGLHEEILRMPQAYATEIGERGNALSGGQRQRLALARAWLKDAPILVLDEATAHVEAASEEAISAAIARYTGRRSLLVIAHRLDTLQRADRILVMERGRIVEQGNHQQLIARNGAYARLYAAQQTTETTGAEHG</sequence>
<keyword evidence="10 11" id="KW-0472">Membrane</keyword>
<keyword evidence="4 11" id="KW-0812">Transmembrane</keyword>
<comment type="caution">
    <text evidence="14">The sequence shown here is derived from an EMBL/GenBank/DDBJ whole genome shotgun (WGS) entry which is preliminary data.</text>
</comment>
<dbReference type="SUPFAM" id="SSF52540">
    <property type="entry name" value="P-loop containing nucleoside triphosphate hydrolases"/>
    <property type="match status" value="1"/>
</dbReference>
<evidence type="ECO:0000256" key="7">
    <source>
        <dbReference type="ARBA" id="ARBA00022967"/>
    </source>
</evidence>
<dbReference type="InterPro" id="IPR039421">
    <property type="entry name" value="Type_1_exporter"/>
</dbReference>
<evidence type="ECO:0000256" key="11">
    <source>
        <dbReference type="SAM" id="Phobius"/>
    </source>
</evidence>
<dbReference type="SUPFAM" id="SSF90123">
    <property type="entry name" value="ABC transporter transmembrane region"/>
    <property type="match status" value="1"/>
</dbReference>
<dbReference type="EMBL" id="WHUG01000001">
    <property type="protein sequence ID" value="MQA36678.1"/>
    <property type="molecule type" value="Genomic_DNA"/>
</dbReference>
<keyword evidence="6 14" id="KW-0067">ATP-binding</keyword>
<feature type="transmembrane region" description="Helical" evidence="11">
    <location>
        <begin position="12"/>
        <end position="45"/>
    </location>
</feature>
<keyword evidence="8 11" id="KW-1133">Transmembrane helix</keyword>
<dbReference type="PROSITE" id="PS50929">
    <property type="entry name" value="ABC_TM1F"/>
    <property type="match status" value="1"/>
</dbReference>
<dbReference type="PROSITE" id="PS00211">
    <property type="entry name" value="ABC_TRANSPORTER_1"/>
    <property type="match status" value="1"/>
</dbReference>
<feature type="domain" description="ABC transmembrane type-1" evidence="13">
    <location>
        <begin position="17"/>
        <end position="284"/>
    </location>
</feature>
<keyword evidence="3" id="KW-1003">Cell membrane</keyword>
<dbReference type="Gene3D" id="1.20.1560.10">
    <property type="entry name" value="ABC transporter type 1, transmembrane domain"/>
    <property type="match status" value="1"/>
</dbReference>
<evidence type="ECO:0000256" key="10">
    <source>
        <dbReference type="ARBA" id="ARBA00023136"/>
    </source>
</evidence>
<dbReference type="InterPro" id="IPR011527">
    <property type="entry name" value="ABC1_TM_dom"/>
</dbReference>
<reference evidence="14 15" key="1">
    <citation type="submission" date="2019-10" db="EMBL/GenBank/DDBJ databases">
        <title>Two novel species isolated from a subtropical stream in China.</title>
        <authorList>
            <person name="Lu H."/>
        </authorList>
    </citation>
    <scope>NUCLEOTIDE SEQUENCE [LARGE SCALE GENOMIC DNA]</scope>
    <source>
        <strain evidence="14 15">FT29W</strain>
    </source>
</reference>
<evidence type="ECO:0000313" key="14">
    <source>
        <dbReference type="EMBL" id="MQA36678.1"/>
    </source>
</evidence>
<evidence type="ECO:0000256" key="4">
    <source>
        <dbReference type="ARBA" id="ARBA00022692"/>
    </source>
</evidence>
<dbReference type="InterPro" id="IPR003593">
    <property type="entry name" value="AAA+_ATPase"/>
</dbReference>
<evidence type="ECO:0000256" key="6">
    <source>
        <dbReference type="ARBA" id="ARBA00022840"/>
    </source>
</evidence>
<comment type="subcellular location">
    <subcellularLocation>
        <location evidence="1">Cell membrane</location>
        <topology evidence="1">Multi-pass membrane protein</topology>
    </subcellularLocation>
</comment>
<dbReference type="InterPro" id="IPR027417">
    <property type="entry name" value="P-loop_NTPase"/>
</dbReference>
<evidence type="ECO:0000256" key="3">
    <source>
        <dbReference type="ARBA" id="ARBA00022475"/>
    </source>
</evidence>
<evidence type="ECO:0000313" key="15">
    <source>
        <dbReference type="Proteomes" id="UP000440498"/>
    </source>
</evidence>
<dbReference type="GO" id="GO:0016887">
    <property type="term" value="F:ATP hydrolysis activity"/>
    <property type="evidence" value="ECO:0007669"/>
    <property type="project" value="InterPro"/>
</dbReference>
<keyword evidence="5" id="KW-0547">Nucleotide-binding</keyword>
<feature type="transmembrane region" description="Helical" evidence="11">
    <location>
        <begin position="51"/>
        <end position="71"/>
    </location>
</feature>
<evidence type="ECO:0000256" key="1">
    <source>
        <dbReference type="ARBA" id="ARBA00004651"/>
    </source>
</evidence>
<dbReference type="AlphaFoldDB" id="A0A6A7MWH3"/>
<dbReference type="InterPro" id="IPR036640">
    <property type="entry name" value="ABC1_TM_sf"/>
</dbReference>
<dbReference type="PANTHER" id="PTHR24221">
    <property type="entry name" value="ATP-BINDING CASSETTE SUB-FAMILY B"/>
    <property type="match status" value="1"/>
</dbReference>
<evidence type="ECO:0000256" key="8">
    <source>
        <dbReference type="ARBA" id="ARBA00022989"/>
    </source>
</evidence>
<gene>
    <name evidence="14" type="ORF">GEV02_00830</name>
</gene>
<feature type="domain" description="ABC transporter" evidence="12">
    <location>
        <begin position="330"/>
        <end position="565"/>
    </location>
</feature>
<dbReference type="PANTHER" id="PTHR24221:SF646">
    <property type="entry name" value="HAEMOLYSIN SECRETION ATP-BINDING PROTEIN"/>
    <property type="match status" value="1"/>
</dbReference>
<name>A0A6A7MWH3_9BURK</name>
<feature type="transmembrane region" description="Helical" evidence="11">
    <location>
        <begin position="151"/>
        <end position="169"/>
    </location>
</feature>
<keyword evidence="2" id="KW-0813">Transport</keyword>
<keyword evidence="7" id="KW-1278">Translocase</keyword>
<dbReference type="GO" id="GO:0140359">
    <property type="term" value="F:ABC-type transporter activity"/>
    <property type="evidence" value="ECO:0007669"/>
    <property type="project" value="InterPro"/>
</dbReference>
<dbReference type="SMART" id="SM00382">
    <property type="entry name" value="AAA"/>
    <property type="match status" value="1"/>
</dbReference>
<feature type="transmembrane region" description="Helical" evidence="11">
    <location>
        <begin position="125"/>
        <end position="145"/>
    </location>
</feature>
<protein>
    <submittedName>
        <fullName evidence="14">ATP-binding cassette domain-containing protein</fullName>
    </submittedName>
</protein>
<evidence type="ECO:0000256" key="5">
    <source>
        <dbReference type="ARBA" id="ARBA00022741"/>
    </source>
</evidence>
<dbReference type="GO" id="GO:0005886">
    <property type="term" value="C:plasma membrane"/>
    <property type="evidence" value="ECO:0007669"/>
    <property type="project" value="UniProtKB-SubCell"/>
</dbReference>
<dbReference type="RefSeq" id="WP_152836065.1">
    <property type="nucleotide sequence ID" value="NZ_WHUG01000001.1"/>
</dbReference>
<dbReference type="InterPro" id="IPR003439">
    <property type="entry name" value="ABC_transporter-like_ATP-bd"/>
</dbReference>
<dbReference type="Pfam" id="PF00664">
    <property type="entry name" value="ABC_membrane"/>
    <property type="match status" value="1"/>
</dbReference>
<dbReference type="InterPro" id="IPR017871">
    <property type="entry name" value="ABC_transporter-like_CS"/>
</dbReference>
<dbReference type="GO" id="GO:0005524">
    <property type="term" value="F:ATP binding"/>
    <property type="evidence" value="ECO:0007669"/>
    <property type="project" value="UniProtKB-KW"/>
</dbReference>
<evidence type="ECO:0000259" key="13">
    <source>
        <dbReference type="PROSITE" id="PS50929"/>
    </source>
</evidence>
<proteinExistence type="predicted"/>
<dbReference type="Proteomes" id="UP000440498">
    <property type="component" value="Unassembled WGS sequence"/>
</dbReference>
<dbReference type="Gene3D" id="3.40.50.300">
    <property type="entry name" value="P-loop containing nucleotide triphosphate hydrolases"/>
    <property type="match status" value="1"/>
</dbReference>
<keyword evidence="9" id="KW-0445">Lipid transport</keyword>